<reference evidence="8" key="1">
    <citation type="journal article" date="2019" name="Int. J. Syst. Evol. Microbiol.">
        <title>The Global Catalogue of Microorganisms (GCM) 10K type strain sequencing project: providing services to taxonomists for standard genome sequencing and annotation.</title>
        <authorList>
            <consortium name="The Broad Institute Genomics Platform"/>
            <consortium name="The Broad Institute Genome Sequencing Center for Infectious Disease"/>
            <person name="Wu L."/>
            <person name="Ma J."/>
        </authorList>
    </citation>
    <scope>NUCLEOTIDE SEQUENCE [LARGE SCALE GENOMIC DNA]</scope>
    <source>
        <strain evidence="8">CGMCC 1.16455</strain>
    </source>
</reference>
<dbReference type="InterPro" id="IPR036188">
    <property type="entry name" value="FAD/NAD-bd_sf"/>
</dbReference>
<comment type="caution">
    <text evidence="7">The sequence shown here is derived from an EMBL/GenBank/DDBJ whole genome shotgun (WGS) entry which is preliminary data.</text>
</comment>
<keyword evidence="7" id="KW-0503">Monooxygenase</keyword>
<comment type="similarity">
    <text evidence="2">Belongs to the FAD-binding monooxygenase family.</text>
</comment>
<keyword evidence="8" id="KW-1185">Reference proteome</keyword>
<protein>
    <submittedName>
        <fullName evidence="7">Flavin-containing monooxygenase</fullName>
        <ecNumber evidence="7">1.14.13.-</ecNumber>
    </submittedName>
</protein>
<keyword evidence="5" id="KW-0521">NADP</keyword>
<organism evidence="7 8">
    <name type="scientific">Brachybacterium tyrofermentans</name>
    <dbReference type="NCBI Taxonomy" id="47848"/>
    <lineage>
        <taxon>Bacteria</taxon>
        <taxon>Bacillati</taxon>
        <taxon>Actinomycetota</taxon>
        <taxon>Actinomycetes</taxon>
        <taxon>Micrococcales</taxon>
        <taxon>Dermabacteraceae</taxon>
        <taxon>Brachybacterium</taxon>
    </lineage>
</organism>
<dbReference type="InterPro" id="IPR050346">
    <property type="entry name" value="FMO-like"/>
</dbReference>
<dbReference type="RefSeq" id="WP_193118988.1">
    <property type="nucleotide sequence ID" value="NZ_BAAAIR010000006.1"/>
</dbReference>
<dbReference type="Proteomes" id="UP001595937">
    <property type="component" value="Unassembled WGS sequence"/>
</dbReference>
<keyword evidence="6 7" id="KW-0560">Oxidoreductase</keyword>
<dbReference type="Gene3D" id="3.50.50.60">
    <property type="entry name" value="FAD/NAD(P)-binding domain"/>
    <property type="match status" value="1"/>
</dbReference>
<evidence type="ECO:0000256" key="5">
    <source>
        <dbReference type="ARBA" id="ARBA00022857"/>
    </source>
</evidence>
<dbReference type="PRINTS" id="PR00370">
    <property type="entry name" value="FMOXYGENASE"/>
</dbReference>
<evidence type="ECO:0000256" key="2">
    <source>
        <dbReference type="ARBA" id="ARBA00010139"/>
    </source>
</evidence>
<accession>A0ABW0FF85</accession>
<dbReference type="EMBL" id="JBHSLN010000022">
    <property type="protein sequence ID" value="MFC5297669.1"/>
    <property type="molecule type" value="Genomic_DNA"/>
</dbReference>
<dbReference type="GO" id="GO:0004497">
    <property type="term" value="F:monooxygenase activity"/>
    <property type="evidence" value="ECO:0007669"/>
    <property type="project" value="UniProtKB-KW"/>
</dbReference>
<dbReference type="InterPro" id="IPR020946">
    <property type="entry name" value="Flavin_mOase-like"/>
</dbReference>
<sequence length="474" mass="50397">MPDHHDQIPSREKVLIIGAGPAGLAAAAALKALEVPFDLVDRAKHVGGIWNEERADSPIWPSMEMISSREFTQYEDMLQPVAFPEFLSPGHMAKYLRAYAARHELTAHFRPGIDVRYARPFEDGVWQVELSTGEVLIYRAVVSAHGIAERPHRPDWAADVPKSVQVIHSKDWTGPDGLEGKRVLVVGSGQSAADISVDAARRALEVRWSIRTGHWVVPRRIGGVPGDVAASREPALLGGLNEKIAEAVVSRTVGAPQDAGLPEPVAPLLEDSVIISDDVLARVREGRITPAGAVTSVTEDGTVFHDGPAHHAGHLRYAPNLIVLATGYESGAGHLPEDVVPRTAGGDLDLFLGAFPRGRDDLVVLGQQRVAGGALPVLVEQADVAAYVLAATLEDSSSALRRFQQLRAGSESAVPVTDSSAGAGVLGRLSGVFGAHKVTARATATTPGTGEKLVPAADRDTLLARLRSVRDLFA</sequence>
<dbReference type="EC" id="1.14.13.-" evidence="7"/>
<dbReference type="PANTHER" id="PTHR23023">
    <property type="entry name" value="DIMETHYLANILINE MONOOXYGENASE"/>
    <property type="match status" value="1"/>
</dbReference>
<evidence type="ECO:0000313" key="8">
    <source>
        <dbReference type="Proteomes" id="UP001595937"/>
    </source>
</evidence>
<dbReference type="SUPFAM" id="SSF51905">
    <property type="entry name" value="FAD/NAD(P)-binding domain"/>
    <property type="match status" value="1"/>
</dbReference>
<keyword evidence="3" id="KW-0285">Flavoprotein</keyword>
<evidence type="ECO:0000256" key="4">
    <source>
        <dbReference type="ARBA" id="ARBA00022827"/>
    </source>
</evidence>
<dbReference type="Pfam" id="PF00743">
    <property type="entry name" value="FMO-like"/>
    <property type="match status" value="1"/>
</dbReference>
<evidence type="ECO:0000256" key="1">
    <source>
        <dbReference type="ARBA" id="ARBA00009183"/>
    </source>
</evidence>
<dbReference type="GeneID" id="303295800"/>
<evidence type="ECO:0000313" key="7">
    <source>
        <dbReference type="EMBL" id="MFC5297669.1"/>
    </source>
</evidence>
<dbReference type="InterPro" id="IPR000960">
    <property type="entry name" value="Flavin_mOase"/>
</dbReference>
<comment type="similarity">
    <text evidence="1">Belongs to the FMO family.</text>
</comment>
<gene>
    <name evidence="7" type="ORF">ACFPK8_09130</name>
</gene>
<keyword evidence="4" id="KW-0274">FAD</keyword>
<evidence type="ECO:0000256" key="3">
    <source>
        <dbReference type="ARBA" id="ARBA00022630"/>
    </source>
</evidence>
<name>A0ABW0FF85_9MICO</name>
<evidence type="ECO:0000256" key="6">
    <source>
        <dbReference type="ARBA" id="ARBA00023002"/>
    </source>
</evidence>
<proteinExistence type="inferred from homology"/>